<proteinExistence type="predicted"/>
<dbReference type="InterPro" id="IPR015797">
    <property type="entry name" value="NUDIX_hydrolase-like_dom_sf"/>
</dbReference>
<evidence type="ECO:0000259" key="3">
    <source>
        <dbReference type="PROSITE" id="PS51462"/>
    </source>
</evidence>
<dbReference type="Pfam" id="PF00293">
    <property type="entry name" value="NUDIX"/>
    <property type="match status" value="1"/>
</dbReference>
<dbReference type="CDD" id="cd04688">
    <property type="entry name" value="NUDIX_Hydrolase"/>
    <property type="match status" value="1"/>
</dbReference>
<sequence>MIPRQMLSFPLDGMRFNYRVAAIIIVEGHLLVSREDDDDYTMLPGGRVELGETSSLALERELREETGYEAAIGELILTSETLYRRDGEAFHELGIFYAARLPQSARPDGRSPWLEREDEGHQLYFDWVPLEAGALYKVRLLPEWLANTLPDIEGLDASSTKHVIADYLS</sequence>
<keyword evidence="5" id="KW-1185">Reference proteome</keyword>
<feature type="domain" description="Nudix hydrolase" evidence="3">
    <location>
        <begin position="15"/>
        <end position="153"/>
    </location>
</feature>
<organism evidence="4 5">
    <name type="scientific">Devosia pacifica</name>
    <dbReference type="NCBI Taxonomy" id="1335967"/>
    <lineage>
        <taxon>Bacteria</taxon>
        <taxon>Pseudomonadati</taxon>
        <taxon>Pseudomonadota</taxon>
        <taxon>Alphaproteobacteria</taxon>
        <taxon>Hyphomicrobiales</taxon>
        <taxon>Devosiaceae</taxon>
        <taxon>Devosia</taxon>
    </lineage>
</organism>
<comment type="caution">
    <text evidence="4">The sequence shown here is derived from an EMBL/GenBank/DDBJ whole genome shotgun (WGS) entry which is preliminary data.</text>
</comment>
<name>A0A918SE14_9HYPH</name>
<dbReference type="GO" id="GO:0016787">
    <property type="term" value="F:hydrolase activity"/>
    <property type="evidence" value="ECO:0007669"/>
    <property type="project" value="UniProtKB-KW"/>
</dbReference>
<dbReference type="InterPro" id="IPR020084">
    <property type="entry name" value="NUDIX_hydrolase_CS"/>
</dbReference>
<gene>
    <name evidence="4" type="ORF">GCM10007989_37250</name>
</gene>
<dbReference type="InterPro" id="IPR000086">
    <property type="entry name" value="NUDIX_hydrolase_dom"/>
</dbReference>
<accession>A0A918SE14</accession>
<evidence type="ECO:0000313" key="4">
    <source>
        <dbReference type="EMBL" id="GHA37906.1"/>
    </source>
</evidence>
<dbReference type="AlphaFoldDB" id="A0A918SE14"/>
<dbReference type="PANTHER" id="PTHR43046">
    <property type="entry name" value="GDP-MANNOSE MANNOSYL HYDROLASE"/>
    <property type="match status" value="1"/>
</dbReference>
<dbReference type="PROSITE" id="PS00893">
    <property type="entry name" value="NUDIX_BOX"/>
    <property type="match status" value="1"/>
</dbReference>
<dbReference type="PROSITE" id="PS51462">
    <property type="entry name" value="NUDIX"/>
    <property type="match status" value="1"/>
</dbReference>
<comment type="cofactor">
    <cofactor evidence="1">
        <name>Mg(2+)</name>
        <dbReference type="ChEBI" id="CHEBI:18420"/>
    </cofactor>
</comment>
<dbReference type="RefSeq" id="WP_189427320.1">
    <property type="nucleotide sequence ID" value="NZ_BMZE01000005.1"/>
</dbReference>
<keyword evidence="2" id="KW-0378">Hydrolase</keyword>
<dbReference type="Gene3D" id="3.90.79.10">
    <property type="entry name" value="Nucleoside Triphosphate Pyrophosphohydrolase"/>
    <property type="match status" value="1"/>
</dbReference>
<evidence type="ECO:0000256" key="2">
    <source>
        <dbReference type="ARBA" id="ARBA00022801"/>
    </source>
</evidence>
<protein>
    <recommendedName>
        <fullName evidence="3">Nudix hydrolase domain-containing protein</fullName>
    </recommendedName>
</protein>
<reference evidence="4" key="1">
    <citation type="journal article" date="2014" name="Int. J. Syst. Evol. Microbiol.">
        <title>Complete genome sequence of Corynebacterium casei LMG S-19264T (=DSM 44701T), isolated from a smear-ripened cheese.</title>
        <authorList>
            <consortium name="US DOE Joint Genome Institute (JGI-PGF)"/>
            <person name="Walter F."/>
            <person name="Albersmeier A."/>
            <person name="Kalinowski J."/>
            <person name="Ruckert C."/>
        </authorList>
    </citation>
    <scope>NUCLEOTIDE SEQUENCE</scope>
    <source>
        <strain evidence="4">KCTC 32437</strain>
    </source>
</reference>
<dbReference type="PANTHER" id="PTHR43046:SF14">
    <property type="entry name" value="MUTT_NUDIX FAMILY PROTEIN"/>
    <property type="match status" value="1"/>
</dbReference>
<evidence type="ECO:0000313" key="5">
    <source>
        <dbReference type="Proteomes" id="UP000646579"/>
    </source>
</evidence>
<evidence type="ECO:0000256" key="1">
    <source>
        <dbReference type="ARBA" id="ARBA00001946"/>
    </source>
</evidence>
<dbReference type="EMBL" id="BMZE01000005">
    <property type="protein sequence ID" value="GHA37906.1"/>
    <property type="molecule type" value="Genomic_DNA"/>
</dbReference>
<dbReference type="Proteomes" id="UP000646579">
    <property type="component" value="Unassembled WGS sequence"/>
</dbReference>
<reference evidence="4" key="2">
    <citation type="submission" date="2020-09" db="EMBL/GenBank/DDBJ databases">
        <authorList>
            <person name="Sun Q."/>
            <person name="Kim S."/>
        </authorList>
    </citation>
    <scope>NUCLEOTIDE SEQUENCE</scope>
    <source>
        <strain evidence="4">KCTC 32437</strain>
    </source>
</reference>
<dbReference type="SUPFAM" id="SSF55811">
    <property type="entry name" value="Nudix"/>
    <property type="match status" value="1"/>
</dbReference>